<comment type="subcellular location">
    <subcellularLocation>
        <location evidence="1">Membrane</location>
    </subcellularLocation>
</comment>
<reference evidence="6 7" key="1">
    <citation type="journal article" date="2016" name="Sci. Rep.">
        <title>Metabolic traits of an uncultured archaeal lineage -MSBL1- from brine pools of the Red Sea.</title>
        <authorList>
            <person name="Mwirichia R."/>
            <person name="Alam I."/>
            <person name="Rashid M."/>
            <person name="Vinu M."/>
            <person name="Ba-Alawi W."/>
            <person name="Anthony Kamau A."/>
            <person name="Kamanda Ngugi D."/>
            <person name="Goker M."/>
            <person name="Klenk H.P."/>
            <person name="Bajic V."/>
            <person name="Stingl U."/>
        </authorList>
    </citation>
    <scope>NUCLEOTIDE SEQUENCE [LARGE SCALE GENOMIC DNA]</scope>
    <source>
        <strain evidence="6">SCGC-AAA382C18</strain>
    </source>
</reference>
<keyword evidence="3" id="KW-1133">Transmembrane helix</keyword>
<evidence type="ECO:0000256" key="4">
    <source>
        <dbReference type="ARBA" id="ARBA00023136"/>
    </source>
</evidence>
<dbReference type="GO" id="GO:0016020">
    <property type="term" value="C:membrane"/>
    <property type="evidence" value="ECO:0007669"/>
    <property type="project" value="UniProtKB-SubCell"/>
</dbReference>
<evidence type="ECO:0000256" key="3">
    <source>
        <dbReference type="ARBA" id="ARBA00022989"/>
    </source>
</evidence>
<gene>
    <name evidence="6" type="ORF">AKJ52_01255</name>
</gene>
<evidence type="ECO:0000259" key="5">
    <source>
        <dbReference type="Pfam" id="PF01094"/>
    </source>
</evidence>
<evidence type="ECO:0000313" key="6">
    <source>
        <dbReference type="EMBL" id="KXB06960.1"/>
    </source>
</evidence>
<dbReference type="InterPro" id="IPR028082">
    <property type="entry name" value="Peripla_BP_I"/>
</dbReference>
<sequence>MIAGGYIAFSGTGGESGDGKVNMGMLMPLTGDLSPYGGPMRDGGKLAIEQINDAGGLLDNRKINLIVEDTETSETVSVDAASKLINVNNVPVIIGPAGSGSAMAIIDKCITNKVLQIGPSTTSPDFTTYDDDGYFYRTVPSDALQGLAMAKLAIQEEYETASTLVLNNAYGTGFEKVFEKEFEDRGGTILNKIKYDPDATTFETEVSKISEGNPDVIMLVSYPETGSVILRQAYQEAVMEKSDWLLSEGLKAENFPEMVGKTDEGNYIIDGFKGTAPDPRVTGPKYEKFKEDYKAKFGRNPAIFSPNTYDAVAVAALAIQEAGEAKGSALKKHVTSVANPPGKEVTDLGEAIELLKQGKEINYQGASGEITFDNNGDVFGKYVEWYVDGAKIKLGDRIPVVEE</sequence>
<evidence type="ECO:0000256" key="2">
    <source>
        <dbReference type="ARBA" id="ARBA00022692"/>
    </source>
</evidence>
<dbReference type="Proteomes" id="UP000070404">
    <property type="component" value="Unassembled WGS sequence"/>
</dbReference>
<dbReference type="PANTHER" id="PTHR30483:SF6">
    <property type="entry name" value="PERIPLASMIC BINDING PROTEIN OF ABC TRANSPORTER FOR NATURAL AMINO ACIDS"/>
    <property type="match status" value="1"/>
</dbReference>
<proteinExistence type="predicted"/>
<accession>A0A133VKM8</accession>
<dbReference type="AlphaFoldDB" id="A0A133VKM8"/>
<evidence type="ECO:0000313" key="7">
    <source>
        <dbReference type="Proteomes" id="UP000070404"/>
    </source>
</evidence>
<name>A0A133VKM8_9EURY</name>
<dbReference type="CDD" id="cd06346">
    <property type="entry name" value="PBP1_ABC_ligand_binding-like"/>
    <property type="match status" value="1"/>
</dbReference>
<dbReference type="PANTHER" id="PTHR30483">
    <property type="entry name" value="LEUCINE-SPECIFIC-BINDING PROTEIN"/>
    <property type="match status" value="1"/>
</dbReference>
<keyword evidence="2" id="KW-0812">Transmembrane</keyword>
<protein>
    <recommendedName>
        <fullName evidence="5">Receptor ligand binding region domain-containing protein</fullName>
    </recommendedName>
</protein>
<dbReference type="EMBL" id="LHYF01000016">
    <property type="protein sequence ID" value="KXB06960.1"/>
    <property type="molecule type" value="Genomic_DNA"/>
</dbReference>
<keyword evidence="7" id="KW-1185">Reference proteome</keyword>
<dbReference type="InterPro" id="IPR001828">
    <property type="entry name" value="ANF_lig-bd_rcpt"/>
</dbReference>
<organism evidence="6 7">
    <name type="scientific">candidate division MSBL1 archaeon SCGC-AAA382C18</name>
    <dbReference type="NCBI Taxonomy" id="1698281"/>
    <lineage>
        <taxon>Archaea</taxon>
        <taxon>Methanobacteriati</taxon>
        <taxon>Methanobacteriota</taxon>
        <taxon>candidate division MSBL1</taxon>
    </lineage>
</organism>
<dbReference type="Gene3D" id="3.40.50.2300">
    <property type="match status" value="2"/>
</dbReference>
<evidence type="ECO:0000256" key="1">
    <source>
        <dbReference type="ARBA" id="ARBA00004370"/>
    </source>
</evidence>
<keyword evidence="4" id="KW-0472">Membrane</keyword>
<dbReference type="SUPFAM" id="SSF53822">
    <property type="entry name" value="Periplasmic binding protein-like I"/>
    <property type="match status" value="1"/>
</dbReference>
<comment type="caution">
    <text evidence="6">The sequence shown here is derived from an EMBL/GenBank/DDBJ whole genome shotgun (WGS) entry which is preliminary data.</text>
</comment>
<dbReference type="Pfam" id="PF01094">
    <property type="entry name" value="ANF_receptor"/>
    <property type="match status" value="1"/>
</dbReference>
<dbReference type="InterPro" id="IPR051010">
    <property type="entry name" value="BCAA_transport"/>
</dbReference>
<feature type="domain" description="Receptor ligand binding region" evidence="5">
    <location>
        <begin position="45"/>
        <end position="383"/>
    </location>
</feature>